<keyword evidence="2" id="KW-1133">Transmembrane helix</keyword>
<feature type="compositionally biased region" description="Basic and acidic residues" evidence="1">
    <location>
        <begin position="448"/>
        <end position="466"/>
    </location>
</feature>
<evidence type="ECO:0000256" key="2">
    <source>
        <dbReference type="SAM" id="Phobius"/>
    </source>
</evidence>
<dbReference type="EMBL" id="JAUJDW010000103">
    <property type="protein sequence ID" value="KAK0638076.1"/>
    <property type="molecule type" value="Genomic_DNA"/>
</dbReference>
<name>A0AA40CGL2_9PEZI</name>
<sequence length="494" mass="55154">MCKLEHGNIVFDTHLDSHSDLGINAPPEDRVTLRRITSCAPLVTEGYTESVKAVYTNSTYVRYLYGPQGIPPNVSDEVTMDYPEFSVIDYYGTGKTTIEKTAFSLGGFEYRLLNDGTTNDYKTSWLPIPQLRNNASDTVILFLSANYVNFGAPVDDPWYSAHRELSNVIYADQASSPLACKIQQQFCYPALSGEAQCEPFSGMYDDSGAYQFEERQKPSYIWTATLMSQLHDIYNIASVLLTSALASKFYMQAGIIGPLPDNQWQIDLEYMHNITLANLQSAAVSIAKGPSNPDLLQYVSPPTDSASKKLCKNQKVYSTAHFNFSLFWLILVLALGTVLLLLSYTLEPLVRAIQRRWLRYDPLVDAYARLEWTTNETLQLQRLAHEELGVGRWKGCVDDVPVTVDGRQRLAVLDVSDLQHPRLKRPAKGYEEVLAGDDGDTVASGETRGQRGRGEEREEEEKKEGVESSVAQCDSPISPLEERGVGGEERSHGN</sequence>
<feature type="compositionally biased region" description="Basic and acidic residues" evidence="1">
    <location>
        <begin position="480"/>
        <end position="494"/>
    </location>
</feature>
<dbReference type="Proteomes" id="UP001175001">
    <property type="component" value="Unassembled WGS sequence"/>
</dbReference>
<feature type="region of interest" description="Disordered" evidence="1">
    <location>
        <begin position="428"/>
        <end position="494"/>
    </location>
</feature>
<evidence type="ECO:0000313" key="3">
    <source>
        <dbReference type="EMBL" id="KAK0638076.1"/>
    </source>
</evidence>
<keyword evidence="2" id="KW-0472">Membrane</keyword>
<evidence type="ECO:0000256" key="1">
    <source>
        <dbReference type="SAM" id="MobiDB-lite"/>
    </source>
</evidence>
<accession>A0AA40CGL2</accession>
<feature type="transmembrane region" description="Helical" evidence="2">
    <location>
        <begin position="326"/>
        <end position="346"/>
    </location>
</feature>
<organism evidence="3 4">
    <name type="scientific">Lasiodiplodia hormozganensis</name>
    <dbReference type="NCBI Taxonomy" id="869390"/>
    <lineage>
        <taxon>Eukaryota</taxon>
        <taxon>Fungi</taxon>
        <taxon>Dikarya</taxon>
        <taxon>Ascomycota</taxon>
        <taxon>Pezizomycotina</taxon>
        <taxon>Dothideomycetes</taxon>
        <taxon>Dothideomycetes incertae sedis</taxon>
        <taxon>Botryosphaeriales</taxon>
        <taxon>Botryosphaeriaceae</taxon>
        <taxon>Lasiodiplodia</taxon>
    </lineage>
</organism>
<keyword evidence="2" id="KW-0812">Transmembrane</keyword>
<dbReference type="AlphaFoldDB" id="A0AA40CGL2"/>
<comment type="caution">
    <text evidence="3">The sequence shown here is derived from an EMBL/GenBank/DDBJ whole genome shotgun (WGS) entry which is preliminary data.</text>
</comment>
<reference evidence="3" key="1">
    <citation type="submission" date="2023-06" db="EMBL/GenBank/DDBJ databases">
        <title>Multi-omics analyses reveal the molecular pathogenesis toolkit of Lasiodiplodia hormozganensis, a cross-kingdom pathogen.</title>
        <authorList>
            <person name="Felix C."/>
            <person name="Meneses R."/>
            <person name="Goncalves M.F.M."/>
            <person name="Tilleman L."/>
            <person name="Duarte A.S."/>
            <person name="Jorrin-Novo J.V."/>
            <person name="Van De Peer Y."/>
            <person name="Deforce D."/>
            <person name="Van Nieuwerburgh F."/>
            <person name="Esteves A.C."/>
            <person name="Alves A."/>
        </authorList>
    </citation>
    <scope>NUCLEOTIDE SEQUENCE</scope>
    <source>
        <strain evidence="3">CBS 339.90</strain>
    </source>
</reference>
<gene>
    <name evidence="3" type="ORF">DIS24_g10169</name>
</gene>
<proteinExistence type="predicted"/>
<keyword evidence="4" id="KW-1185">Reference proteome</keyword>
<protein>
    <submittedName>
        <fullName evidence="3">Uncharacterized protein</fullName>
    </submittedName>
</protein>
<evidence type="ECO:0000313" key="4">
    <source>
        <dbReference type="Proteomes" id="UP001175001"/>
    </source>
</evidence>